<dbReference type="EMBL" id="FONW01000001">
    <property type="protein sequence ID" value="SFE50705.1"/>
    <property type="molecule type" value="Genomic_DNA"/>
</dbReference>
<reference evidence="1 2" key="1">
    <citation type="submission" date="2016-10" db="EMBL/GenBank/DDBJ databases">
        <authorList>
            <person name="de Groot N.N."/>
        </authorList>
    </citation>
    <scope>NUCLEOTIDE SEQUENCE [LARGE SCALE GENOMIC DNA]</scope>
    <source>
        <strain evidence="1 2">CGMCC 1.9156</strain>
    </source>
</reference>
<organism evidence="1 2">
    <name type="scientific">Sunxiuqinia elliptica</name>
    <dbReference type="NCBI Taxonomy" id="655355"/>
    <lineage>
        <taxon>Bacteria</taxon>
        <taxon>Pseudomonadati</taxon>
        <taxon>Bacteroidota</taxon>
        <taxon>Bacteroidia</taxon>
        <taxon>Marinilabiliales</taxon>
        <taxon>Prolixibacteraceae</taxon>
        <taxon>Sunxiuqinia</taxon>
    </lineage>
</organism>
<dbReference type="Proteomes" id="UP000198964">
    <property type="component" value="Unassembled WGS sequence"/>
</dbReference>
<dbReference type="InterPro" id="IPR019870">
    <property type="entry name" value="Se_metab_YedF"/>
</dbReference>
<proteinExistence type="predicted"/>
<accession>A0A1I2B3F7</accession>
<evidence type="ECO:0000313" key="1">
    <source>
        <dbReference type="EMBL" id="SFE50705.1"/>
    </source>
</evidence>
<evidence type="ECO:0000313" key="2">
    <source>
        <dbReference type="Proteomes" id="UP000198964"/>
    </source>
</evidence>
<dbReference type="InterPro" id="IPR003787">
    <property type="entry name" value="Sulphur_relay_DsrE/F-like"/>
</dbReference>
<protein>
    <submittedName>
        <fullName evidence="1">Selenium metabolism protein YedF</fullName>
    </submittedName>
</protein>
<gene>
    <name evidence="1" type="ORF">SAMN05216283_101301</name>
</gene>
<dbReference type="InterPro" id="IPR027396">
    <property type="entry name" value="DsrEFH-like"/>
</dbReference>
<dbReference type="STRING" id="655355.SAMN05216283_101301"/>
<dbReference type="SUPFAM" id="SSF75169">
    <property type="entry name" value="DsrEFH-like"/>
    <property type="match status" value="1"/>
</dbReference>
<name>A0A1I2B3F7_9BACT</name>
<dbReference type="NCBIfam" id="TIGR03527">
    <property type="entry name" value="selenium_YedF"/>
    <property type="match status" value="1"/>
</dbReference>
<keyword evidence="2" id="KW-1185">Reference proteome</keyword>
<dbReference type="Pfam" id="PF02635">
    <property type="entry name" value="DsrE"/>
    <property type="match status" value="1"/>
</dbReference>
<dbReference type="AlphaFoldDB" id="A0A1I2B3F7"/>
<sequence length="115" mass="12652">MENFKNSLIQITQNGMGAGDDELGQKLIANYLTLISEEKELPRVIVFYNAGVQLICSGSPVIDTLKLIEKKGCKLLACKTCLNHFNLLDKVEVGIAGTMMDIIELQKVANKVINL</sequence>
<dbReference type="RefSeq" id="WP_093918049.1">
    <property type="nucleotide sequence ID" value="NZ_FONW01000001.1"/>
</dbReference>